<dbReference type="InParanoid" id="A0A0C3DA38"/>
<evidence type="ECO:0000313" key="2">
    <source>
        <dbReference type="Proteomes" id="UP000053989"/>
    </source>
</evidence>
<accession>A0A0C3DA38</accession>
<reference evidence="1 2" key="1">
    <citation type="submission" date="2014-04" db="EMBL/GenBank/DDBJ databases">
        <authorList>
            <consortium name="DOE Joint Genome Institute"/>
            <person name="Kuo A."/>
            <person name="Kohler A."/>
            <person name="Nagy L.G."/>
            <person name="Floudas D."/>
            <person name="Copeland A."/>
            <person name="Barry K.W."/>
            <person name="Cichocki N."/>
            <person name="Veneault-Fourrey C."/>
            <person name="LaButti K."/>
            <person name="Lindquist E.A."/>
            <person name="Lipzen A."/>
            <person name="Lundell T."/>
            <person name="Morin E."/>
            <person name="Murat C."/>
            <person name="Sun H."/>
            <person name="Tunlid A."/>
            <person name="Henrissat B."/>
            <person name="Grigoriev I.V."/>
            <person name="Hibbett D.S."/>
            <person name="Martin F."/>
            <person name="Nordberg H.P."/>
            <person name="Cantor M.N."/>
            <person name="Hua S.X."/>
        </authorList>
    </citation>
    <scope>NUCLEOTIDE SEQUENCE [LARGE SCALE GENOMIC DNA]</scope>
    <source>
        <strain evidence="1 2">Foug A</strain>
    </source>
</reference>
<dbReference type="Proteomes" id="UP000053989">
    <property type="component" value="Unassembled WGS sequence"/>
</dbReference>
<organism evidence="1 2">
    <name type="scientific">Scleroderma citrinum Foug A</name>
    <dbReference type="NCBI Taxonomy" id="1036808"/>
    <lineage>
        <taxon>Eukaryota</taxon>
        <taxon>Fungi</taxon>
        <taxon>Dikarya</taxon>
        <taxon>Basidiomycota</taxon>
        <taxon>Agaricomycotina</taxon>
        <taxon>Agaricomycetes</taxon>
        <taxon>Agaricomycetidae</taxon>
        <taxon>Boletales</taxon>
        <taxon>Sclerodermatineae</taxon>
        <taxon>Sclerodermataceae</taxon>
        <taxon>Scleroderma</taxon>
    </lineage>
</organism>
<gene>
    <name evidence="1" type="ORF">SCLCIDRAFT_32201</name>
</gene>
<name>A0A0C3DA38_9AGAM</name>
<sequence>MSGRPCQLDHEDLEYLVQLILFSEIQRAGVSCKKLKCITAERDEGHRAAFIAHMAQYDATKIGFIDEVLRDE</sequence>
<proteinExistence type="predicted"/>
<dbReference type="HOGENOM" id="CLU_2723666_0_0_1"/>
<dbReference type="OrthoDB" id="2994945at2759"/>
<reference evidence="2" key="2">
    <citation type="submission" date="2015-01" db="EMBL/GenBank/DDBJ databases">
        <title>Evolutionary Origins and Diversification of the Mycorrhizal Mutualists.</title>
        <authorList>
            <consortium name="DOE Joint Genome Institute"/>
            <consortium name="Mycorrhizal Genomics Consortium"/>
            <person name="Kohler A."/>
            <person name="Kuo A."/>
            <person name="Nagy L.G."/>
            <person name="Floudas D."/>
            <person name="Copeland A."/>
            <person name="Barry K.W."/>
            <person name="Cichocki N."/>
            <person name="Veneault-Fourrey C."/>
            <person name="LaButti K."/>
            <person name="Lindquist E.A."/>
            <person name="Lipzen A."/>
            <person name="Lundell T."/>
            <person name="Morin E."/>
            <person name="Murat C."/>
            <person name="Riley R."/>
            <person name="Ohm R."/>
            <person name="Sun H."/>
            <person name="Tunlid A."/>
            <person name="Henrissat B."/>
            <person name="Grigoriev I.V."/>
            <person name="Hibbett D.S."/>
            <person name="Martin F."/>
        </authorList>
    </citation>
    <scope>NUCLEOTIDE SEQUENCE [LARGE SCALE GENOMIC DNA]</scope>
    <source>
        <strain evidence="2">Foug A</strain>
    </source>
</reference>
<evidence type="ECO:0000313" key="1">
    <source>
        <dbReference type="EMBL" id="KIM52976.1"/>
    </source>
</evidence>
<dbReference type="EMBL" id="KN822193">
    <property type="protein sequence ID" value="KIM52976.1"/>
    <property type="molecule type" value="Genomic_DNA"/>
</dbReference>
<protein>
    <submittedName>
        <fullName evidence="1">Uncharacterized protein</fullName>
    </submittedName>
</protein>
<keyword evidence="2" id="KW-1185">Reference proteome</keyword>
<dbReference type="AlphaFoldDB" id="A0A0C3DA38"/>